<organism evidence="1 2">
    <name type="scientific">Microbulbifer echini</name>
    <dbReference type="NCBI Taxonomy" id="1529067"/>
    <lineage>
        <taxon>Bacteria</taxon>
        <taxon>Pseudomonadati</taxon>
        <taxon>Pseudomonadota</taxon>
        <taxon>Gammaproteobacteria</taxon>
        <taxon>Cellvibrionales</taxon>
        <taxon>Microbulbiferaceae</taxon>
        <taxon>Microbulbifer</taxon>
    </lineage>
</organism>
<proteinExistence type="predicted"/>
<accession>A0ABV4NQS3</accession>
<evidence type="ECO:0000313" key="1">
    <source>
        <dbReference type="EMBL" id="MFA0791660.1"/>
    </source>
</evidence>
<dbReference type="EMBL" id="JBGMEL010000013">
    <property type="protein sequence ID" value="MFA0791660.1"/>
    <property type="molecule type" value="Genomic_DNA"/>
</dbReference>
<dbReference type="Proteomes" id="UP001569414">
    <property type="component" value="Unassembled WGS sequence"/>
</dbReference>
<comment type="caution">
    <text evidence="1">The sequence shown here is derived from an EMBL/GenBank/DDBJ whole genome shotgun (WGS) entry which is preliminary data.</text>
</comment>
<dbReference type="Pfam" id="PF11185">
    <property type="entry name" value="DUF2971"/>
    <property type="match status" value="1"/>
</dbReference>
<evidence type="ECO:0000313" key="2">
    <source>
        <dbReference type="Proteomes" id="UP001569414"/>
    </source>
</evidence>
<reference evidence="1 2" key="1">
    <citation type="submission" date="2024-08" db="EMBL/GenBank/DDBJ databases">
        <authorList>
            <person name="Ishaq N."/>
        </authorList>
    </citation>
    <scope>NUCLEOTIDE SEQUENCE [LARGE SCALE GENOMIC DNA]</scope>
    <source>
        <strain evidence="1 2">JCM 30400</strain>
    </source>
</reference>
<protein>
    <submittedName>
        <fullName evidence="1">DUF2971 domain-containing protein</fullName>
    </submittedName>
</protein>
<gene>
    <name evidence="1" type="ORF">ACCI51_13980</name>
</gene>
<sequence>MKKNRVFKFRYGTENDFDALFENYIWFADFSSLNDPFEGYVRFIENGVEDKLRYEFFSQAIQDNQPHTKTHNIESINPSKDIDALAKKEFQRRHKNYRKNYFTLSLSLDKGDHPLHPSPLNDLQMWAHYANGFKGYCIDFDLEKLNESIKENLSNEEREPRLGQGRVKYLQGSFPEVNLKTLMEDYLNGNTNSSYEILDAFNAKECGWQHENELRLTSTKRGKHYYNPFCINAIYIAGNMPSWAKSNITSAIEQKNSEISLFEVTLHDSEYKLGFEQMK</sequence>
<dbReference type="InterPro" id="IPR021352">
    <property type="entry name" value="DUF2971"/>
</dbReference>
<dbReference type="RefSeq" id="WP_371844157.1">
    <property type="nucleotide sequence ID" value="NZ_JBGMEL010000013.1"/>
</dbReference>
<name>A0ABV4NQS3_9GAMM</name>
<keyword evidence="2" id="KW-1185">Reference proteome</keyword>